<comment type="caution">
    <text evidence="2">The sequence shown here is derived from an EMBL/GenBank/DDBJ whole genome shotgun (WGS) entry which is preliminary data.</text>
</comment>
<name>A0ABN8FXB5_9BACL</name>
<accession>A0ABN8FXB5</accession>
<feature type="domain" description="HTH cro/C1-type" evidence="1">
    <location>
        <begin position="1"/>
        <end position="27"/>
    </location>
</feature>
<proteinExistence type="predicted"/>
<sequence length="80" mass="9419">METDKYAPSLEIILAIKTNFGVDLEWLLLDGTEKEHTKLFVTRLDNSEIDLISNFRKLNARDKREITEIMKLKINHYNNP</sequence>
<dbReference type="Proteomes" id="UP000838749">
    <property type="component" value="Unassembled WGS sequence"/>
</dbReference>
<evidence type="ECO:0000259" key="1">
    <source>
        <dbReference type="PROSITE" id="PS50943"/>
    </source>
</evidence>
<evidence type="ECO:0000313" key="3">
    <source>
        <dbReference type="Proteomes" id="UP000838749"/>
    </source>
</evidence>
<dbReference type="PROSITE" id="PS50943">
    <property type="entry name" value="HTH_CROC1"/>
    <property type="match status" value="1"/>
</dbReference>
<reference evidence="2" key="1">
    <citation type="submission" date="2021-12" db="EMBL/GenBank/DDBJ databases">
        <authorList>
            <person name="Criscuolo A."/>
        </authorList>
    </citation>
    <scope>NUCLEOTIDE SEQUENCE</scope>
    <source>
        <strain evidence="2">CIP111894</strain>
    </source>
</reference>
<gene>
    <name evidence="2" type="ORF">PAECIP111894_05943</name>
</gene>
<evidence type="ECO:0000313" key="2">
    <source>
        <dbReference type="EMBL" id="CAH1059731.1"/>
    </source>
</evidence>
<dbReference type="EMBL" id="CAKMAB010000066">
    <property type="protein sequence ID" value="CAH1059731.1"/>
    <property type="molecule type" value="Genomic_DNA"/>
</dbReference>
<protein>
    <recommendedName>
        <fullName evidence="1">HTH cro/C1-type domain-containing protein</fullName>
    </recommendedName>
</protein>
<organism evidence="2 3">
    <name type="scientific">Paenibacillus pseudetheri</name>
    <dbReference type="NCBI Taxonomy" id="2897682"/>
    <lineage>
        <taxon>Bacteria</taxon>
        <taxon>Bacillati</taxon>
        <taxon>Bacillota</taxon>
        <taxon>Bacilli</taxon>
        <taxon>Bacillales</taxon>
        <taxon>Paenibacillaceae</taxon>
        <taxon>Paenibacillus</taxon>
    </lineage>
</organism>
<dbReference type="InterPro" id="IPR001387">
    <property type="entry name" value="Cro/C1-type_HTH"/>
</dbReference>
<keyword evidence="3" id="KW-1185">Reference proteome</keyword>